<sequence length="59" mass="7076">MRILVAKILLFDFLALDPSMSDTSRQHRLFHHNNYHRHKTSSFPQHTQTKCRRLASLWS</sequence>
<evidence type="ECO:0000313" key="2">
    <source>
        <dbReference type="EMBL" id="KIO22199.1"/>
    </source>
</evidence>
<reference evidence="2 3" key="1">
    <citation type="submission" date="2014-04" db="EMBL/GenBank/DDBJ databases">
        <authorList>
            <consortium name="DOE Joint Genome Institute"/>
            <person name="Kuo A."/>
            <person name="Girlanda M."/>
            <person name="Perotto S."/>
            <person name="Kohler A."/>
            <person name="Nagy L.G."/>
            <person name="Floudas D."/>
            <person name="Copeland A."/>
            <person name="Barry K.W."/>
            <person name="Cichocki N."/>
            <person name="Veneault-Fourrey C."/>
            <person name="LaButti K."/>
            <person name="Lindquist E.A."/>
            <person name="Lipzen A."/>
            <person name="Lundell T."/>
            <person name="Morin E."/>
            <person name="Murat C."/>
            <person name="Sun H."/>
            <person name="Tunlid A."/>
            <person name="Henrissat B."/>
            <person name="Grigoriev I.V."/>
            <person name="Hibbett D.S."/>
            <person name="Martin F."/>
            <person name="Nordberg H.P."/>
            <person name="Cantor M.N."/>
            <person name="Hua S.X."/>
        </authorList>
    </citation>
    <scope>NUCLEOTIDE SEQUENCE [LARGE SCALE GENOMIC DNA]</scope>
    <source>
        <strain evidence="2 3">MUT 4182</strain>
    </source>
</reference>
<reference evidence="3" key="2">
    <citation type="submission" date="2015-01" db="EMBL/GenBank/DDBJ databases">
        <title>Evolutionary Origins and Diversification of the Mycorrhizal Mutualists.</title>
        <authorList>
            <consortium name="DOE Joint Genome Institute"/>
            <consortium name="Mycorrhizal Genomics Consortium"/>
            <person name="Kohler A."/>
            <person name="Kuo A."/>
            <person name="Nagy L.G."/>
            <person name="Floudas D."/>
            <person name="Copeland A."/>
            <person name="Barry K.W."/>
            <person name="Cichocki N."/>
            <person name="Veneault-Fourrey C."/>
            <person name="LaButti K."/>
            <person name="Lindquist E.A."/>
            <person name="Lipzen A."/>
            <person name="Lundell T."/>
            <person name="Morin E."/>
            <person name="Murat C."/>
            <person name="Riley R."/>
            <person name="Ohm R."/>
            <person name="Sun H."/>
            <person name="Tunlid A."/>
            <person name="Henrissat B."/>
            <person name="Grigoriev I.V."/>
            <person name="Hibbett D.S."/>
            <person name="Martin F."/>
        </authorList>
    </citation>
    <scope>NUCLEOTIDE SEQUENCE [LARGE SCALE GENOMIC DNA]</scope>
    <source>
        <strain evidence="3">MUT 4182</strain>
    </source>
</reference>
<dbReference type="AlphaFoldDB" id="A0A0C3QCC3"/>
<dbReference type="Proteomes" id="UP000054248">
    <property type="component" value="Unassembled WGS sequence"/>
</dbReference>
<evidence type="ECO:0000313" key="3">
    <source>
        <dbReference type="Proteomes" id="UP000054248"/>
    </source>
</evidence>
<gene>
    <name evidence="2" type="ORF">M407DRAFT_120049</name>
</gene>
<name>A0A0C3QCC3_9AGAM</name>
<accession>A0A0C3QCC3</accession>
<keyword evidence="3" id="KW-1185">Reference proteome</keyword>
<evidence type="ECO:0000256" key="1">
    <source>
        <dbReference type="SAM" id="SignalP"/>
    </source>
</evidence>
<proteinExistence type="predicted"/>
<organism evidence="2 3">
    <name type="scientific">Tulasnella calospora MUT 4182</name>
    <dbReference type="NCBI Taxonomy" id="1051891"/>
    <lineage>
        <taxon>Eukaryota</taxon>
        <taxon>Fungi</taxon>
        <taxon>Dikarya</taxon>
        <taxon>Basidiomycota</taxon>
        <taxon>Agaricomycotina</taxon>
        <taxon>Agaricomycetes</taxon>
        <taxon>Cantharellales</taxon>
        <taxon>Tulasnellaceae</taxon>
        <taxon>Tulasnella</taxon>
    </lineage>
</organism>
<protein>
    <submittedName>
        <fullName evidence="2">Uncharacterized protein</fullName>
    </submittedName>
</protein>
<feature type="signal peptide" evidence="1">
    <location>
        <begin position="1"/>
        <end position="21"/>
    </location>
</feature>
<dbReference type="HOGENOM" id="CLU_2962587_0_0_1"/>
<feature type="chain" id="PRO_5002168360" evidence="1">
    <location>
        <begin position="22"/>
        <end position="59"/>
    </location>
</feature>
<keyword evidence="1" id="KW-0732">Signal</keyword>
<dbReference type="EMBL" id="KN823116">
    <property type="protein sequence ID" value="KIO22199.1"/>
    <property type="molecule type" value="Genomic_DNA"/>
</dbReference>